<feature type="region of interest" description="Disordered" evidence="1">
    <location>
        <begin position="121"/>
        <end position="153"/>
    </location>
</feature>
<feature type="compositionally biased region" description="Acidic residues" evidence="1">
    <location>
        <begin position="136"/>
        <end position="153"/>
    </location>
</feature>
<keyword evidence="3" id="KW-1185">Reference proteome</keyword>
<comment type="caution">
    <text evidence="2">The sequence shown here is derived from an EMBL/GenBank/DDBJ whole genome shotgun (WGS) entry which is preliminary data.</text>
</comment>
<evidence type="ECO:0000313" key="2">
    <source>
        <dbReference type="EMBL" id="CAH1437102.1"/>
    </source>
</evidence>
<evidence type="ECO:0000256" key="1">
    <source>
        <dbReference type="SAM" id="MobiDB-lite"/>
    </source>
</evidence>
<accession>A0AAU9NGV4</accession>
<dbReference type="AlphaFoldDB" id="A0AAU9NGV4"/>
<evidence type="ECO:0000313" key="3">
    <source>
        <dbReference type="Proteomes" id="UP001157418"/>
    </source>
</evidence>
<sequence length="167" mass="18866">MATGEPPGTAAFVFQCSIMTSKNSTSPSVGSTAIGSHLKKIVHTKKRNRLETNRLNNLVYVQFNANLMEKNKKRKDRTLEVLLANDSHSAQEWIIDGDDGDGDEVDPESVMEAIDEALETNDNQVPRKSSTTRELYDEDFESENEEQVFEEYEYESDGVKIVEELED</sequence>
<dbReference type="EMBL" id="CAKMRJ010004445">
    <property type="protein sequence ID" value="CAH1437102.1"/>
    <property type="molecule type" value="Genomic_DNA"/>
</dbReference>
<gene>
    <name evidence="2" type="ORF">LVIROSA_LOCUS23445</name>
</gene>
<dbReference type="Proteomes" id="UP001157418">
    <property type="component" value="Unassembled WGS sequence"/>
</dbReference>
<organism evidence="2 3">
    <name type="scientific">Lactuca virosa</name>
    <dbReference type="NCBI Taxonomy" id="75947"/>
    <lineage>
        <taxon>Eukaryota</taxon>
        <taxon>Viridiplantae</taxon>
        <taxon>Streptophyta</taxon>
        <taxon>Embryophyta</taxon>
        <taxon>Tracheophyta</taxon>
        <taxon>Spermatophyta</taxon>
        <taxon>Magnoliopsida</taxon>
        <taxon>eudicotyledons</taxon>
        <taxon>Gunneridae</taxon>
        <taxon>Pentapetalae</taxon>
        <taxon>asterids</taxon>
        <taxon>campanulids</taxon>
        <taxon>Asterales</taxon>
        <taxon>Asteraceae</taxon>
        <taxon>Cichorioideae</taxon>
        <taxon>Cichorieae</taxon>
        <taxon>Lactucinae</taxon>
        <taxon>Lactuca</taxon>
    </lineage>
</organism>
<name>A0AAU9NGV4_9ASTR</name>
<reference evidence="2 3" key="1">
    <citation type="submission" date="2022-01" db="EMBL/GenBank/DDBJ databases">
        <authorList>
            <person name="Xiong W."/>
            <person name="Schranz E."/>
        </authorList>
    </citation>
    <scope>NUCLEOTIDE SEQUENCE [LARGE SCALE GENOMIC DNA]</scope>
</reference>
<proteinExistence type="predicted"/>
<feature type="compositionally biased region" description="Polar residues" evidence="1">
    <location>
        <begin position="121"/>
        <end position="133"/>
    </location>
</feature>
<protein>
    <submittedName>
        <fullName evidence="2">Uncharacterized protein</fullName>
    </submittedName>
</protein>